<dbReference type="PANTHER" id="PTHR12277">
    <property type="entry name" value="ALPHA/BETA HYDROLASE DOMAIN-CONTAINING PROTEIN"/>
    <property type="match status" value="1"/>
</dbReference>
<protein>
    <recommendedName>
        <fullName evidence="3">Serine aminopeptidase S33 domain-containing protein</fullName>
    </recommendedName>
</protein>
<accession>A0A8H5ZHE3</accession>
<dbReference type="GO" id="GO:0016020">
    <property type="term" value="C:membrane"/>
    <property type="evidence" value="ECO:0007669"/>
    <property type="project" value="TreeGrafter"/>
</dbReference>
<name>A0A8H5ZHE3_COCSA</name>
<dbReference type="InterPro" id="IPR022742">
    <property type="entry name" value="Hydrolase_4"/>
</dbReference>
<sequence>MRHSNSLLYLRVGTPCTLACPAFRMVESPISPPFSSSPTTSSPPQSKPLFSRSRSAPAITSSTRPTDTGGRPSSMASALDSFMGYLRVPLIASSGIAALLSGLLYFKQNEIIYPRNFPPDARTNVPRPSQFGITDSEELFIPTPDGESLSAFLIRANRQHARNVTILMFHGNAGNIGYRLPIAKILENELRCNVLMLQYRGYGLSSGNPNEKGLMIDAQTGLDYIRQRHELRDTKIVIYGQSIGGAVAVGLAARNQREGDIAAIILENTFTSMRKLIPTAFPPARFLAPLCHQIWPTEETISKITKIPILFLSGLKDEIIPPSHMTRLFDVCKAPKIWRELPNGSHNDTVAEPHYFQYIEEFLNKFVAR</sequence>
<dbReference type="InterPro" id="IPR029058">
    <property type="entry name" value="AB_hydrolase_fold"/>
</dbReference>
<dbReference type="Proteomes" id="UP000624244">
    <property type="component" value="Unassembled WGS sequence"/>
</dbReference>
<dbReference type="EMBL" id="WNKQ01000007">
    <property type="protein sequence ID" value="KAF5850286.1"/>
    <property type="molecule type" value="Genomic_DNA"/>
</dbReference>
<feature type="domain" description="Serine aminopeptidase S33" evidence="3">
    <location>
        <begin position="165"/>
        <end position="297"/>
    </location>
</feature>
<evidence type="ECO:0000256" key="2">
    <source>
        <dbReference type="SAM" id="Phobius"/>
    </source>
</evidence>
<evidence type="ECO:0000259" key="3">
    <source>
        <dbReference type="Pfam" id="PF12146"/>
    </source>
</evidence>
<keyword evidence="2" id="KW-1133">Transmembrane helix</keyword>
<feature type="region of interest" description="Disordered" evidence="1">
    <location>
        <begin position="32"/>
        <end position="74"/>
    </location>
</feature>
<feature type="compositionally biased region" description="Polar residues" evidence="1">
    <location>
        <begin position="52"/>
        <end position="66"/>
    </location>
</feature>
<dbReference type="AlphaFoldDB" id="A0A8H5ZHE3"/>
<gene>
    <name evidence="4" type="ORF">GGP41_002490</name>
</gene>
<evidence type="ECO:0000313" key="5">
    <source>
        <dbReference type="Proteomes" id="UP000624244"/>
    </source>
</evidence>
<dbReference type="Gene3D" id="3.40.50.1820">
    <property type="entry name" value="alpha/beta hydrolase"/>
    <property type="match status" value="1"/>
</dbReference>
<organism evidence="4 5">
    <name type="scientific">Cochliobolus sativus</name>
    <name type="common">Common root rot and spot blotch fungus</name>
    <name type="synonym">Bipolaris sorokiniana</name>
    <dbReference type="NCBI Taxonomy" id="45130"/>
    <lineage>
        <taxon>Eukaryota</taxon>
        <taxon>Fungi</taxon>
        <taxon>Dikarya</taxon>
        <taxon>Ascomycota</taxon>
        <taxon>Pezizomycotina</taxon>
        <taxon>Dothideomycetes</taxon>
        <taxon>Pleosporomycetidae</taxon>
        <taxon>Pleosporales</taxon>
        <taxon>Pleosporineae</taxon>
        <taxon>Pleosporaceae</taxon>
        <taxon>Bipolaris</taxon>
    </lineage>
</organism>
<keyword evidence="2" id="KW-0812">Transmembrane</keyword>
<keyword evidence="2" id="KW-0472">Membrane</keyword>
<evidence type="ECO:0000313" key="4">
    <source>
        <dbReference type="EMBL" id="KAF5850286.1"/>
    </source>
</evidence>
<dbReference type="PANTHER" id="PTHR12277:SF81">
    <property type="entry name" value="PROTEIN ABHD13"/>
    <property type="match status" value="1"/>
</dbReference>
<proteinExistence type="predicted"/>
<comment type="caution">
    <text evidence="4">The sequence shown here is derived from an EMBL/GenBank/DDBJ whole genome shotgun (WGS) entry which is preliminary data.</text>
</comment>
<feature type="compositionally biased region" description="Low complexity" evidence="1">
    <location>
        <begin position="33"/>
        <end position="48"/>
    </location>
</feature>
<feature type="transmembrane region" description="Helical" evidence="2">
    <location>
        <begin position="84"/>
        <end position="106"/>
    </location>
</feature>
<dbReference type="GO" id="GO:0008474">
    <property type="term" value="F:palmitoyl-(protein) hydrolase activity"/>
    <property type="evidence" value="ECO:0007669"/>
    <property type="project" value="TreeGrafter"/>
</dbReference>
<dbReference type="Pfam" id="PF12146">
    <property type="entry name" value="Hydrolase_4"/>
    <property type="match status" value="1"/>
</dbReference>
<dbReference type="SUPFAM" id="SSF53474">
    <property type="entry name" value="alpha/beta-Hydrolases"/>
    <property type="match status" value="1"/>
</dbReference>
<reference evidence="4" key="1">
    <citation type="submission" date="2019-11" db="EMBL/GenBank/DDBJ databases">
        <title>Bipolaris sorokiniana Genome sequencing.</title>
        <authorList>
            <person name="Wang H."/>
        </authorList>
    </citation>
    <scope>NUCLEOTIDE SEQUENCE</scope>
</reference>
<evidence type="ECO:0000256" key="1">
    <source>
        <dbReference type="SAM" id="MobiDB-lite"/>
    </source>
</evidence>